<dbReference type="GO" id="GO:0006412">
    <property type="term" value="P:translation"/>
    <property type="evidence" value="ECO:0007669"/>
    <property type="project" value="InterPro"/>
</dbReference>
<evidence type="ECO:0000256" key="1">
    <source>
        <dbReference type="ARBA" id="ARBA00010111"/>
    </source>
</evidence>
<keyword evidence="3" id="KW-0687">Ribonucleoprotein</keyword>
<organism evidence="4 5">
    <name type="scientific">Callosobruchus maculatus</name>
    <name type="common">Southern cowpea weevil</name>
    <name type="synonym">Pulse bruchid</name>
    <dbReference type="NCBI Taxonomy" id="64391"/>
    <lineage>
        <taxon>Eukaryota</taxon>
        <taxon>Metazoa</taxon>
        <taxon>Ecdysozoa</taxon>
        <taxon>Arthropoda</taxon>
        <taxon>Hexapoda</taxon>
        <taxon>Insecta</taxon>
        <taxon>Pterygota</taxon>
        <taxon>Neoptera</taxon>
        <taxon>Endopterygota</taxon>
        <taxon>Coleoptera</taxon>
        <taxon>Polyphaga</taxon>
        <taxon>Cucujiformia</taxon>
        <taxon>Chrysomeloidea</taxon>
        <taxon>Chrysomelidae</taxon>
        <taxon>Bruchinae</taxon>
        <taxon>Bruchini</taxon>
        <taxon>Callosobruchus</taxon>
    </lineage>
</organism>
<name>A0A653C323_CALMS</name>
<accession>A0A653C323</accession>
<proteinExistence type="inferred from homology"/>
<sequence length="23" mass="2696">MKTASGRRILMNRILKGKWVISH</sequence>
<keyword evidence="2" id="KW-0689">Ribosomal protein</keyword>
<evidence type="ECO:0000256" key="3">
    <source>
        <dbReference type="ARBA" id="ARBA00023274"/>
    </source>
</evidence>
<dbReference type="EMBL" id="CAACVG010006856">
    <property type="protein sequence ID" value="VEN42175.1"/>
    <property type="molecule type" value="Genomic_DNA"/>
</dbReference>
<dbReference type="AlphaFoldDB" id="A0A653C323"/>
<dbReference type="GO" id="GO:1990904">
    <property type="term" value="C:ribonucleoprotein complex"/>
    <property type="evidence" value="ECO:0007669"/>
    <property type="project" value="UniProtKB-KW"/>
</dbReference>
<dbReference type="Pfam" id="PF00468">
    <property type="entry name" value="Ribosomal_L34"/>
    <property type="match status" value="1"/>
</dbReference>
<comment type="similarity">
    <text evidence="1">Belongs to the bacterial ribosomal protein bL34 family.</text>
</comment>
<reference evidence="4 5" key="1">
    <citation type="submission" date="2019-01" db="EMBL/GenBank/DDBJ databases">
        <authorList>
            <person name="Sayadi A."/>
        </authorList>
    </citation>
    <scope>NUCLEOTIDE SEQUENCE [LARGE SCALE GENOMIC DNA]</scope>
</reference>
<dbReference type="GO" id="GO:0003735">
    <property type="term" value="F:structural constituent of ribosome"/>
    <property type="evidence" value="ECO:0007669"/>
    <property type="project" value="InterPro"/>
</dbReference>
<dbReference type="Gene3D" id="1.10.287.3980">
    <property type="match status" value="1"/>
</dbReference>
<keyword evidence="5" id="KW-1185">Reference proteome</keyword>
<protein>
    <submittedName>
        <fullName evidence="4">Uncharacterized protein</fullName>
    </submittedName>
</protein>
<evidence type="ECO:0000313" key="4">
    <source>
        <dbReference type="EMBL" id="VEN42175.1"/>
    </source>
</evidence>
<evidence type="ECO:0000313" key="5">
    <source>
        <dbReference type="Proteomes" id="UP000410492"/>
    </source>
</evidence>
<gene>
    <name evidence="4" type="ORF">CALMAC_LOCUS5755</name>
</gene>
<dbReference type="InterPro" id="IPR000271">
    <property type="entry name" value="Ribosomal_bL34"/>
</dbReference>
<dbReference type="GO" id="GO:0005840">
    <property type="term" value="C:ribosome"/>
    <property type="evidence" value="ECO:0007669"/>
    <property type="project" value="UniProtKB-KW"/>
</dbReference>
<dbReference type="Proteomes" id="UP000410492">
    <property type="component" value="Unassembled WGS sequence"/>
</dbReference>
<evidence type="ECO:0000256" key="2">
    <source>
        <dbReference type="ARBA" id="ARBA00022980"/>
    </source>
</evidence>